<comment type="caution">
    <text evidence="11">The sequence shown here is derived from an EMBL/GenBank/DDBJ whole genome shotgun (WGS) entry which is preliminary data.</text>
</comment>
<evidence type="ECO:0000256" key="6">
    <source>
        <dbReference type="ARBA" id="ARBA00023065"/>
    </source>
</evidence>
<dbReference type="InterPro" id="IPR058533">
    <property type="entry name" value="Cation_efflux_TM"/>
</dbReference>
<dbReference type="InterPro" id="IPR050681">
    <property type="entry name" value="CDF/SLC30A"/>
</dbReference>
<keyword evidence="4 8" id="KW-0812">Transmembrane</keyword>
<dbReference type="PANTHER" id="PTHR11562">
    <property type="entry name" value="CATION EFFLUX PROTEIN/ ZINC TRANSPORTER"/>
    <property type="match status" value="1"/>
</dbReference>
<comment type="similarity">
    <text evidence="2">Belongs to the cation diffusion facilitator (CDF) transporter (TC 2.A.4) family. SLC30A subfamily.</text>
</comment>
<reference evidence="11 12" key="1">
    <citation type="submission" date="2023-06" db="EMBL/GenBank/DDBJ databases">
        <title>Draft genome sequence of Gleimia hominis type strain CCUG 57540T.</title>
        <authorList>
            <person name="Salva-Serra F."/>
            <person name="Cardew S."/>
            <person name="Jensie Markopoulos S."/>
            <person name="Ohlen M."/>
            <person name="Inganas E."/>
            <person name="Svensson-Stadler L."/>
            <person name="Moore E.R.B."/>
        </authorList>
    </citation>
    <scope>NUCLEOTIDE SEQUENCE [LARGE SCALE GENOMIC DNA]</scope>
    <source>
        <strain evidence="11 12">CCUG 57540</strain>
    </source>
</reference>
<feature type="transmembrane region" description="Helical" evidence="8">
    <location>
        <begin position="50"/>
        <end position="68"/>
    </location>
</feature>
<evidence type="ECO:0000256" key="5">
    <source>
        <dbReference type="ARBA" id="ARBA00022989"/>
    </source>
</evidence>
<keyword evidence="5 8" id="KW-1133">Transmembrane helix</keyword>
<dbReference type="Gene3D" id="1.20.1510.10">
    <property type="entry name" value="Cation efflux protein transmembrane domain"/>
    <property type="match status" value="1"/>
</dbReference>
<evidence type="ECO:0000313" key="11">
    <source>
        <dbReference type="EMBL" id="MDT3766709.1"/>
    </source>
</evidence>
<dbReference type="EMBL" id="JASXSX010000001">
    <property type="protein sequence ID" value="MDT3766709.1"/>
    <property type="molecule type" value="Genomic_DNA"/>
</dbReference>
<dbReference type="RefSeq" id="WP_313271825.1">
    <property type="nucleotide sequence ID" value="NZ_JASXSX010000001.1"/>
</dbReference>
<proteinExistence type="inferred from homology"/>
<protein>
    <submittedName>
        <fullName evidence="11">Cation diffusion facilitator family transporter</fullName>
    </submittedName>
</protein>
<dbReference type="SUPFAM" id="SSF160240">
    <property type="entry name" value="Cation efflux protein cytoplasmic domain-like"/>
    <property type="match status" value="1"/>
</dbReference>
<dbReference type="InterPro" id="IPR036837">
    <property type="entry name" value="Cation_efflux_CTD_sf"/>
</dbReference>
<evidence type="ECO:0000256" key="4">
    <source>
        <dbReference type="ARBA" id="ARBA00022692"/>
    </source>
</evidence>
<accession>A0ABU3I8J9</accession>
<feature type="transmembrane region" description="Helical" evidence="8">
    <location>
        <begin position="80"/>
        <end position="104"/>
    </location>
</feature>
<keyword evidence="7 8" id="KW-0472">Membrane</keyword>
<evidence type="ECO:0000259" key="9">
    <source>
        <dbReference type="Pfam" id="PF01545"/>
    </source>
</evidence>
<gene>
    <name evidence="11" type="ORF">QS713_01335</name>
</gene>
<keyword evidence="6" id="KW-0406">Ion transport</keyword>
<dbReference type="Pfam" id="PF01545">
    <property type="entry name" value="Cation_efflux"/>
    <property type="match status" value="1"/>
</dbReference>
<dbReference type="NCBIfam" id="TIGR01297">
    <property type="entry name" value="CDF"/>
    <property type="match status" value="1"/>
</dbReference>
<evidence type="ECO:0000256" key="8">
    <source>
        <dbReference type="SAM" id="Phobius"/>
    </source>
</evidence>
<comment type="subcellular location">
    <subcellularLocation>
        <location evidence="1">Membrane</location>
        <topology evidence="1">Multi-pass membrane protein</topology>
    </subcellularLocation>
</comment>
<evidence type="ECO:0000256" key="1">
    <source>
        <dbReference type="ARBA" id="ARBA00004141"/>
    </source>
</evidence>
<name>A0ABU3I8J9_9ACTO</name>
<evidence type="ECO:0000259" key="10">
    <source>
        <dbReference type="Pfam" id="PF16916"/>
    </source>
</evidence>
<evidence type="ECO:0000256" key="3">
    <source>
        <dbReference type="ARBA" id="ARBA00022448"/>
    </source>
</evidence>
<dbReference type="InterPro" id="IPR002524">
    <property type="entry name" value="Cation_efflux"/>
</dbReference>
<dbReference type="SUPFAM" id="SSF161111">
    <property type="entry name" value="Cation efflux protein transmembrane domain-like"/>
    <property type="match status" value="1"/>
</dbReference>
<dbReference type="InterPro" id="IPR027470">
    <property type="entry name" value="Cation_efflux_CTD"/>
</dbReference>
<evidence type="ECO:0000313" key="12">
    <source>
        <dbReference type="Proteomes" id="UP001247542"/>
    </source>
</evidence>
<keyword evidence="3" id="KW-0813">Transport</keyword>
<feature type="domain" description="Cation efflux protein cytoplasmic" evidence="10">
    <location>
        <begin position="213"/>
        <end position="292"/>
    </location>
</feature>
<evidence type="ECO:0000256" key="7">
    <source>
        <dbReference type="ARBA" id="ARBA00023136"/>
    </source>
</evidence>
<dbReference type="PANTHER" id="PTHR11562:SF17">
    <property type="entry name" value="RE54080P-RELATED"/>
    <property type="match status" value="1"/>
</dbReference>
<dbReference type="Proteomes" id="UP001247542">
    <property type="component" value="Unassembled WGS sequence"/>
</dbReference>
<feature type="transmembrane region" description="Helical" evidence="8">
    <location>
        <begin position="116"/>
        <end position="140"/>
    </location>
</feature>
<dbReference type="Pfam" id="PF16916">
    <property type="entry name" value="ZT_dimer"/>
    <property type="match status" value="1"/>
</dbReference>
<keyword evidence="12" id="KW-1185">Reference proteome</keyword>
<organism evidence="11 12">
    <name type="scientific">Gleimia hominis</name>
    <dbReference type="NCBI Taxonomy" id="595468"/>
    <lineage>
        <taxon>Bacteria</taxon>
        <taxon>Bacillati</taxon>
        <taxon>Actinomycetota</taxon>
        <taxon>Actinomycetes</taxon>
        <taxon>Actinomycetales</taxon>
        <taxon>Actinomycetaceae</taxon>
        <taxon>Gleimia</taxon>
    </lineage>
</organism>
<evidence type="ECO:0000256" key="2">
    <source>
        <dbReference type="ARBA" id="ARBA00008873"/>
    </source>
</evidence>
<feature type="transmembrane region" description="Helical" evidence="8">
    <location>
        <begin position="152"/>
        <end position="177"/>
    </location>
</feature>
<feature type="transmembrane region" description="Helical" evidence="8">
    <location>
        <begin position="18"/>
        <end position="38"/>
    </location>
</feature>
<feature type="domain" description="Cation efflux protein transmembrane" evidence="9">
    <location>
        <begin position="20"/>
        <end position="209"/>
    </location>
</feature>
<sequence>MSHDHSHSHAGAAGVRPLAIVLTLTATVFAAELVGAWWTSSLALAADAGHMFVDSMGLVIALAAAVLSRRPRSDKYTWGFVRVEAVSAAFQAGILMVVCVWVAYEAITRFFEPAHVLAPQMAVFGVVGLLANVVGLAILLSHRDQSLNLQAAFLEVLNDALGSIAVLVAAGVIYWTGWAAADPIASLIIACLMGPRAARMFVRAVNVLLEKTPEGLDLQQVREHMMRIEHVIDVHDMHGSTVSTGLVALTAHVTVDPRCYRDGCGPDVLHKLQDCLAEHFPVAVEHCTFQLDTPTHRDHETLTHHT</sequence>
<dbReference type="InterPro" id="IPR027469">
    <property type="entry name" value="Cation_efflux_TMD_sf"/>
</dbReference>